<gene>
    <name evidence="2" type="ORF">M5K25_009577</name>
</gene>
<evidence type="ECO:0000313" key="3">
    <source>
        <dbReference type="Proteomes" id="UP001552299"/>
    </source>
</evidence>
<dbReference type="Proteomes" id="UP001552299">
    <property type="component" value="Unassembled WGS sequence"/>
</dbReference>
<comment type="caution">
    <text evidence="2">The sequence shown here is derived from an EMBL/GenBank/DDBJ whole genome shotgun (WGS) entry which is preliminary data.</text>
</comment>
<evidence type="ECO:0000313" key="2">
    <source>
        <dbReference type="EMBL" id="KAL0920439.1"/>
    </source>
</evidence>
<protein>
    <submittedName>
        <fullName evidence="2">Uncharacterized protein</fullName>
    </submittedName>
</protein>
<organism evidence="2 3">
    <name type="scientific">Dendrobium thyrsiflorum</name>
    <name type="common">Pinecone-like raceme dendrobium</name>
    <name type="synonym">Orchid</name>
    <dbReference type="NCBI Taxonomy" id="117978"/>
    <lineage>
        <taxon>Eukaryota</taxon>
        <taxon>Viridiplantae</taxon>
        <taxon>Streptophyta</taxon>
        <taxon>Embryophyta</taxon>
        <taxon>Tracheophyta</taxon>
        <taxon>Spermatophyta</taxon>
        <taxon>Magnoliopsida</taxon>
        <taxon>Liliopsida</taxon>
        <taxon>Asparagales</taxon>
        <taxon>Orchidaceae</taxon>
        <taxon>Epidendroideae</taxon>
        <taxon>Malaxideae</taxon>
        <taxon>Dendrobiinae</taxon>
        <taxon>Dendrobium</taxon>
    </lineage>
</organism>
<evidence type="ECO:0000256" key="1">
    <source>
        <dbReference type="SAM" id="Phobius"/>
    </source>
</evidence>
<feature type="transmembrane region" description="Helical" evidence="1">
    <location>
        <begin position="21"/>
        <end position="41"/>
    </location>
</feature>
<dbReference type="EMBL" id="JANQDX010000008">
    <property type="protein sequence ID" value="KAL0920439.1"/>
    <property type="molecule type" value="Genomic_DNA"/>
</dbReference>
<dbReference type="AlphaFoldDB" id="A0ABD0V655"/>
<keyword evidence="1" id="KW-1133">Transmembrane helix</keyword>
<name>A0ABD0V655_DENTH</name>
<proteinExistence type="predicted"/>
<keyword evidence="1" id="KW-0472">Membrane</keyword>
<keyword evidence="1" id="KW-0812">Transmembrane</keyword>
<reference evidence="2 3" key="1">
    <citation type="journal article" date="2024" name="Plant Biotechnol. J.">
        <title>Dendrobium thyrsiflorum genome and its molecular insights into genes involved in important horticultural traits.</title>
        <authorList>
            <person name="Chen B."/>
            <person name="Wang J.Y."/>
            <person name="Zheng P.J."/>
            <person name="Li K.L."/>
            <person name="Liang Y.M."/>
            <person name="Chen X.F."/>
            <person name="Zhang C."/>
            <person name="Zhao X."/>
            <person name="He X."/>
            <person name="Zhang G.Q."/>
            <person name="Liu Z.J."/>
            <person name="Xu Q."/>
        </authorList>
    </citation>
    <scope>NUCLEOTIDE SEQUENCE [LARGE SCALE GENOMIC DNA]</scope>
    <source>
        <strain evidence="2">GZMU011</strain>
    </source>
</reference>
<accession>A0ABD0V655</accession>
<sequence length="172" mass="19710">MGCGWLFASHWVLAGWPSRGWLAYPWLVLPVLLTYCCWPAVWPSRGVLQKLDLSNFCLHQLVSEQVLILGRYMSFVCKSFVIYPANDHGFIYNDQGKVDIIKSPFFDFSPEVDQSVEEYVDRIVFQLAASIDEQLSYVQWLVDGNTKKFTNVKNLPMPTSSSGDEVFQVEEN</sequence>
<keyword evidence="3" id="KW-1185">Reference proteome</keyword>